<dbReference type="Proteomes" id="UP000295645">
    <property type="component" value="Unassembled WGS sequence"/>
</dbReference>
<dbReference type="EMBL" id="SMCS01000001">
    <property type="protein sequence ID" value="TCV97427.1"/>
    <property type="molecule type" value="Genomic_DNA"/>
</dbReference>
<dbReference type="AlphaFoldDB" id="A0A4R3YWE7"/>
<name>A0A4R3YWE7_9GAMM</name>
<proteinExistence type="predicted"/>
<evidence type="ECO:0000313" key="1">
    <source>
        <dbReference type="EMBL" id="TCV97427.1"/>
    </source>
</evidence>
<accession>A0A4R3YWE7</accession>
<organism evidence="1 2">
    <name type="scientific">Luteibacter rhizovicinus</name>
    <dbReference type="NCBI Taxonomy" id="242606"/>
    <lineage>
        <taxon>Bacteria</taxon>
        <taxon>Pseudomonadati</taxon>
        <taxon>Pseudomonadota</taxon>
        <taxon>Gammaproteobacteria</taxon>
        <taxon>Lysobacterales</taxon>
        <taxon>Rhodanobacteraceae</taxon>
        <taxon>Luteibacter</taxon>
    </lineage>
</organism>
<sequence>MHLESGSVVPSVDRLLSLLVPGGILYLSWRVTEDADRRDAHGRLFAAFDPSLVLKSLALTEILLDEQIESVSSRKTVRRIVARKAD</sequence>
<evidence type="ECO:0008006" key="3">
    <source>
        <dbReference type="Google" id="ProtNLM"/>
    </source>
</evidence>
<keyword evidence="2" id="KW-1185">Reference proteome</keyword>
<reference evidence="1 2" key="1">
    <citation type="submission" date="2019-03" db="EMBL/GenBank/DDBJ databases">
        <title>Above-ground endophytic microbial communities from plants in different locations in the United States.</title>
        <authorList>
            <person name="Frank C."/>
        </authorList>
    </citation>
    <scope>NUCLEOTIDE SEQUENCE [LARGE SCALE GENOMIC DNA]</scope>
    <source>
        <strain evidence="1 2">LP_13_YM</strain>
    </source>
</reference>
<gene>
    <name evidence="1" type="ORF">EC912_101439</name>
</gene>
<comment type="caution">
    <text evidence="1">The sequence shown here is derived from an EMBL/GenBank/DDBJ whole genome shotgun (WGS) entry which is preliminary data.</text>
</comment>
<protein>
    <recommendedName>
        <fullName evidence="3">Methyltransferase family protein</fullName>
    </recommendedName>
</protein>
<evidence type="ECO:0000313" key="2">
    <source>
        <dbReference type="Proteomes" id="UP000295645"/>
    </source>
</evidence>